<reference evidence="3" key="1">
    <citation type="submission" date="2022-07" db="EMBL/GenBank/DDBJ databases">
        <title>Phylogenomic reconstructions and comparative analyses of Kickxellomycotina fungi.</title>
        <authorList>
            <person name="Reynolds N.K."/>
            <person name="Stajich J.E."/>
            <person name="Barry K."/>
            <person name="Grigoriev I.V."/>
            <person name="Crous P."/>
            <person name="Smith M.E."/>
        </authorList>
    </citation>
    <scope>NUCLEOTIDE SEQUENCE</scope>
    <source>
        <strain evidence="3">RSA 567</strain>
    </source>
</reference>
<dbReference type="PANTHER" id="PTHR43173">
    <property type="entry name" value="ABC1 FAMILY PROTEIN"/>
    <property type="match status" value="1"/>
</dbReference>
<dbReference type="InterPro" id="IPR011009">
    <property type="entry name" value="Kinase-like_dom_sf"/>
</dbReference>
<dbReference type="SUPFAM" id="SSF56112">
    <property type="entry name" value="Protein kinase-like (PK-like)"/>
    <property type="match status" value="1"/>
</dbReference>
<dbReference type="OrthoDB" id="427480at2759"/>
<dbReference type="Proteomes" id="UP001151582">
    <property type="component" value="Unassembled WGS sequence"/>
</dbReference>
<dbReference type="GO" id="GO:0055088">
    <property type="term" value="P:lipid homeostasis"/>
    <property type="evidence" value="ECO:0007669"/>
    <property type="project" value="TreeGrafter"/>
</dbReference>
<dbReference type="EMBL" id="JANBQB010000002">
    <property type="protein sequence ID" value="KAJ1985274.1"/>
    <property type="molecule type" value="Genomic_DNA"/>
</dbReference>
<name>A0A9W8B5X0_9FUNG</name>
<comment type="caution">
    <text evidence="3">The sequence shown here is derived from an EMBL/GenBank/DDBJ whole genome shotgun (WGS) entry which is preliminary data.</text>
</comment>
<organism evidence="3 4">
    <name type="scientific">Dimargaris verticillata</name>
    <dbReference type="NCBI Taxonomy" id="2761393"/>
    <lineage>
        <taxon>Eukaryota</taxon>
        <taxon>Fungi</taxon>
        <taxon>Fungi incertae sedis</taxon>
        <taxon>Zoopagomycota</taxon>
        <taxon>Kickxellomycotina</taxon>
        <taxon>Dimargaritomycetes</taxon>
        <taxon>Dimargaritales</taxon>
        <taxon>Dimargaritaceae</taxon>
        <taxon>Dimargaris</taxon>
    </lineage>
</organism>
<dbReference type="GO" id="GO:0007005">
    <property type="term" value="P:mitochondrion organization"/>
    <property type="evidence" value="ECO:0007669"/>
    <property type="project" value="TreeGrafter"/>
</dbReference>
<evidence type="ECO:0000313" key="4">
    <source>
        <dbReference type="Proteomes" id="UP001151582"/>
    </source>
</evidence>
<evidence type="ECO:0000259" key="2">
    <source>
        <dbReference type="Pfam" id="PF03109"/>
    </source>
</evidence>
<evidence type="ECO:0000313" key="3">
    <source>
        <dbReference type="EMBL" id="KAJ1985274.1"/>
    </source>
</evidence>
<dbReference type="AlphaFoldDB" id="A0A9W8B5X0"/>
<feature type="domain" description="ABC1 atypical kinase-like" evidence="2">
    <location>
        <begin position="213"/>
        <end position="462"/>
    </location>
</feature>
<dbReference type="InterPro" id="IPR051130">
    <property type="entry name" value="Mito_struct-func_regulator"/>
</dbReference>
<dbReference type="PANTHER" id="PTHR43173:SF19">
    <property type="entry name" value="AARF DOMAIN-CONTAINING PROTEIN KINASE 1"/>
    <property type="match status" value="1"/>
</dbReference>
<dbReference type="Gene3D" id="1.10.510.10">
    <property type="entry name" value="Transferase(Phosphotransferase) domain 1"/>
    <property type="match status" value="1"/>
</dbReference>
<dbReference type="GO" id="GO:0005743">
    <property type="term" value="C:mitochondrial inner membrane"/>
    <property type="evidence" value="ECO:0007669"/>
    <property type="project" value="TreeGrafter"/>
</dbReference>
<gene>
    <name evidence="3" type="ORF">H4R34_000094</name>
</gene>
<sequence>MPWGTWPVVPAASRTLAQSSPRGWLVRSLPQRSRPAHRANLGQTRQWRGLHRSFTLFSSSAASTALPPPRLRRLRVRRTLGLAGLLGGTTLLYYQYEPFRHTVQAVARCSLAGFTGVVIGVDYKWSLHTKPDPALDPALRKTQGLPCDADIMRQWQEAVAEYEQRKSEVHRRSAQRVLKSLMMLGGIYIKLGQHLSAMNYILPREWTSTMTPLQDRCPETALEDIDQLLRDDLGASMDELFTEFDPLPLGIASLAQVHRAVLRSNDHEVAVKIQHPYLDEFAKVDMDAVSFILGWASRLFPEFQFGWLSEEMNVSLPQELDFVRERRNAERVRQNFAHMPLCPLVVPQVYWAHRRVMTMEYIRGSRIDDRAYMRAHDIDPDQVATELTRIFSEMIFIHGWVHCDPHPGNVLVRPRVRQSGKHYNFDVVLLDHGLYRELPGEFRMNYAYMWRALLAGNERDIRYYSKLLAGTDLYIVFACILTGRDWRVIQNDLSQEKSAAEITTVFDRVPYLLTEIVDVLATVPRQLLLLFKTNDLLRAVDESLRTKPSQTITMAIMGRFCTKAIYQETMASIRHRIREYGFGWSLLTEWWSCQWQYWRLELPLELVEWGHRLYSLLYRRLGTA</sequence>
<dbReference type="Pfam" id="PF03109">
    <property type="entry name" value="ABC1"/>
    <property type="match status" value="1"/>
</dbReference>
<comment type="similarity">
    <text evidence="1">Belongs to the protein kinase superfamily. ADCK protein kinase family.</text>
</comment>
<accession>A0A9W8B5X0</accession>
<evidence type="ECO:0000256" key="1">
    <source>
        <dbReference type="ARBA" id="ARBA00009670"/>
    </source>
</evidence>
<dbReference type="CDD" id="cd13969">
    <property type="entry name" value="ADCK1-like"/>
    <property type="match status" value="1"/>
</dbReference>
<proteinExistence type="inferred from homology"/>
<protein>
    <recommendedName>
        <fullName evidence="2">ABC1 atypical kinase-like domain-containing protein</fullName>
    </recommendedName>
</protein>
<keyword evidence="4" id="KW-1185">Reference proteome</keyword>
<dbReference type="InterPro" id="IPR045307">
    <property type="entry name" value="ADCK1_dom"/>
</dbReference>
<dbReference type="InterPro" id="IPR004147">
    <property type="entry name" value="ABC1_dom"/>
</dbReference>